<protein>
    <recommendedName>
        <fullName evidence="1">DUF8091 domain-containing protein</fullName>
    </recommendedName>
</protein>
<gene>
    <name evidence="2" type="ORF">IXB28_09440</name>
</gene>
<dbReference type="Pfam" id="PF26351">
    <property type="entry name" value="DUF8091"/>
    <property type="match status" value="1"/>
</dbReference>
<evidence type="ECO:0000259" key="1">
    <source>
        <dbReference type="Pfam" id="PF26351"/>
    </source>
</evidence>
<name>A0ABS5Y3N3_9CYAN</name>
<dbReference type="InterPro" id="IPR058404">
    <property type="entry name" value="DUF8091"/>
</dbReference>
<reference evidence="2 3" key="1">
    <citation type="journal article" date="2021" name="Mar. Drugs">
        <title>Genome Reduction and Secondary Metabolism of the Marine Sponge-Associated Cyanobacterium Leptothoe.</title>
        <authorList>
            <person name="Konstantinou D."/>
            <person name="Popin R.V."/>
            <person name="Fewer D.P."/>
            <person name="Sivonen K."/>
            <person name="Gkelis S."/>
        </authorList>
    </citation>
    <scope>NUCLEOTIDE SEQUENCE [LARGE SCALE GENOMIC DNA]</scope>
    <source>
        <strain evidence="2 3">TAU-MAC 1615</strain>
    </source>
</reference>
<organism evidence="2 3">
    <name type="scientific">Leptothoe kymatousa TAU-MAC 1615</name>
    <dbReference type="NCBI Taxonomy" id="2364775"/>
    <lineage>
        <taxon>Bacteria</taxon>
        <taxon>Bacillati</taxon>
        <taxon>Cyanobacteriota</taxon>
        <taxon>Cyanophyceae</taxon>
        <taxon>Nodosilineales</taxon>
        <taxon>Cymatolegaceae</taxon>
        <taxon>Leptothoe</taxon>
        <taxon>Leptothoe kymatousa</taxon>
    </lineage>
</organism>
<feature type="domain" description="DUF8091" evidence="1">
    <location>
        <begin position="21"/>
        <end position="174"/>
    </location>
</feature>
<dbReference type="RefSeq" id="WP_215618324.1">
    <property type="nucleotide sequence ID" value="NZ_JADOER010000008.1"/>
</dbReference>
<evidence type="ECO:0000313" key="2">
    <source>
        <dbReference type="EMBL" id="MBT9312427.1"/>
    </source>
</evidence>
<sequence length="236" mass="26897">MAPTPPKLNPSGPGIGLLNEKPLHASLKQWYGQPGDCFEVPVDGFVIDIVRGDRLLEIQTANFSAMKSKLTKLVQSHPVRVIYPIAQEKWLVKLSTDGDKANTRRKSPKKGRVEDVFWEMVRISHLIPNPNFSLEVLLIQEEEVRRFEAKRRWRRNGWCTEERRLLAVVARHLLQTPADWLAFLPQGVDAFTTKDIADAMGIRRELAQKIAYALRTAKLIELIGKRGRGNLYRVAV</sequence>
<comment type="caution">
    <text evidence="2">The sequence shown here is derived from an EMBL/GenBank/DDBJ whole genome shotgun (WGS) entry which is preliminary data.</text>
</comment>
<keyword evidence="3" id="KW-1185">Reference proteome</keyword>
<accession>A0ABS5Y3N3</accession>
<dbReference type="Proteomes" id="UP001196661">
    <property type="component" value="Unassembled WGS sequence"/>
</dbReference>
<evidence type="ECO:0000313" key="3">
    <source>
        <dbReference type="Proteomes" id="UP001196661"/>
    </source>
</evidence>
<proteinExistence type="predicted"/>
<dbReference type="EMBL" id="JADOER010000008">
    <property type="protein sequence ID" value="MBT9312427.1"/>
    <property type="molecule type" value="Genomic_DNA"/>
</dbReference>